<organism evidence="13">
    <name type="scientific">Vitis vinifera</name>
    <name type="common">Grape</name>
    <dbReference type="NCBI Taxonomy" id="29760"/>
    <lineage>
        <taxon>Eukaryota</taxon>
        <taxon>Viridiplantae</taxon>
        <taxon>Streptophyta</taxon>
        <taxon>Embryophyta</taxon>
        <taxon>Tracheophyta</taxon>
        <taxon>Spermatophyta</taxon>
        <taxon>Magnoliopsida</taxon>
        <taxon>eudicotyledons</taxon>
        <taxon>Gunneridae</taxon>
        <taxon>Pentapetalae</taxon>
        <taxon>rosids</taxon>
        <taxon>Vitales</taxon>
        <taxon>Vitaceae</taxon>
        <taxon>Viteae</taxon>
        <taxon>Vitis</taxon>
    </lineage>
</organism>
<keyword evidence="8" id="KW-0804">Transcription</keyword>
<dbReference type="Pfam" id="PF02892">
    <property type="entry name" value="zf-BED"/>
    <property type="match status" value="1"/>
</dbReference>
<keyword evidence="7" id="KW-0238">DNA-binding</keyword>
<dbReference type="SMART" id="SM00614">
    <property type="entry name" value="ZnF_BED"/>
    <property type="match status" value="1"/>
</dbReference>
<evidence type="ECO:0000256" key="10">
    <source>
        <dbReference type="PROSITE-ProRule" id="PRU00027"/>
    </source>
</evidence>
<evidence type="ECO:0000256" key="3">
    <source>
        <dbReference type="ARBA" id="ARBA00022723"/>
    </source>
</evidence>
<keyword evidence="3" id="KW-0479">Metal-binding</keyword>
<accession>A5BUV6</accession>
<dbReference type="GO" id="GO:0008270">
    <property type="term" value="F:zinc ion binding"/>
    <property type="evidence" value="ECO:0007669"/>
    <property type="project" value="UniProtKB-KW"/>
</dbReference>
<reference evidence="13" key="1">
    <citation type="journal article" date="2007" name="PLoS ONE">
        <title>The first genome sequence of an elite grapevine cultivar (Pinot noir Vitis vinifera L.): coping with a highly heterozygous genome.</title>
        <authorList>
            <person name="Velasco R."/>
            <person name="Zharkikh A."/>
            <person name="Troggio M."/>
            <person name="Cartwright D.A."/>
            <person name="Cestaro A."/>
            <person name="Pruss D."/>
            <person name="Pindo M."/>
            <person name="FitzGerald L.M."/>
            <person name="Vezzulli S."/>
            <person name="Reid J."/>
            <person name="Malacarne G."/>
            <person name="Iliev D."/>
            <person name="Coppola G."/>
            <person name="Wardell B."/>
            <person name="Micheletti D."/>
            <person name="Macalma T."/>
            <person name="Facci M."/>
            <person name="Mitchell J.T."/>
            <person name="Perazzolli M."/>
            <person name="Eldredge G."/>
            <person name="Gatto P."/>
            <person name="Oyzerski R."/>
            <person name="Moretto M."/>
            <person name="Gutin N."/>
            <person name="Stefanini M."/>
            <person name="Chen Y."/>
            <person name="Segala C."/>
            <person name="Davenport C."/>
            <person name="Dematte L."/>
            <person name="Mraz A."/>
            <person name="Battilana J."/>
            <person name="Stormo K."/>
            <person name="Costa F."/>
            <person name="Tao Q."/>
            <person name="Si-Ammour A."/>
            <person name="Harkins T."/>
            <person name="Lackey A."/>
            <person name="Perbost C."/>
            <person name="Taillon B."/>
            <person name="Stella A."/>
            <person name="Solovyev V."/>
            <person name="Fawcett J.A."/>
            <person name="Sterck L."/>
            <person name="Vandepoele K."/>
            <person name="Grando S.M."/>
            <person name="Toppo S."/>
            <person name="Moser C."/>
            <person name="Lanchbury J."/>
            <person name="Bogden R."/>
            <person name="Skolnick M."/>
            <person name="Sgaramella V."/>
            <person name="Bhatnagar S.K."/>
            <person name="Fontana P."/>
            <person name="Gutin A."/>
            <person name="Van de Peer Y."/>
            <person name="Salamini F."/>
            <person name="Viola R."/>
        </authorList>
    </citation>
    <scope>NUCLEOTIDE SEQUENCE</scope>
</reference>
<dbReference type="InterPro" id="IPR003656">
    <property type="entry name" value="Znf_BED"/>
</dbReference>
<dbReference type="PANTHER" id="PTHR46481">
    <property type="entry name" value="ZINC FINGER BED DOMAIN-CONTAINING PROTEIN 4"/>
    <property type="match status" value="1"/>
</dbReference>
<dbReference type="Pfam" id="PF14372">
    <property type="entry name" value="hAT-like_RNase-H"/>
    <property type="match status" value="1"/>
</dbReference>
<keyword evidence="9" id="KW-0539">Nucleus</keyword>
<sequence>MPTPTSSTPTATPTDTPDSSLPPQGTSKRKPTKPPSEVWDHFTKVKECDPNYPRATCNYCGIDYACHDKRNETSNMKAHLASGCQKHPFRCKDPKQKTLSFQSKNKEGEGEGDSGYTLLATSFNVEHCRKMLARMIIVDELAFRFVQGEGFRAFCSPLQPKFFIPSRATVAKDCSQLYSSEKKKLKSVLTRLSQKVFTVIVDNASSNNVAISYLVKKISNWNGLVLNGEFMHVRCCAHILNLIVTDALKDLHDSIIKNCNAVRKKGPPLVEDWDNARVFVKFLKIFFDVTLRISGSLFTTSNAYFHKLCLIRNLIRKYLKSNDLLLSDMAQNMKAKYDKYWGNLKRSNLLLYVVVVLDPRYKLKFVQFCFDQLYDKEVAKDMSTRVVDVLRKLYDEYRLLYFHNEVCDLEEFSQPKESELGEQDDLNFVYTFTRHLYEEHNVESKSELDWYLSESNERVDDGFDILHWWKVNCSKFKVLAQIAKDVLAIPISTVAFESKFSTGGRILDPFRSSLSPKTVEMLICGQNRLRSSPIPINLRETMEEIENLEQDIRTKRFVGSSRL</sequence>
<dbReference type="ExpressionAtlas" id="A5BUV6">
    <property type="expression patterns" value="baseline and differential"/>
</dbReference>
<name>A5BUV6_VITVI</name>
<evidence type="ECO:0000259" key="12">
    <source>
        <dbReference type="PROSITE" id="PS50808"/>
    </source>
</evidence>
<dbReference type="GO" id="GO:0005634">
    <property type="term" value="C:nucleus"/>
    <property type="evidence" value="ECO:0007669"/>
    <property type="project" value="UniProtKB-SubCell"/>
</dbReference>
<evidence type="ECO:0000256" key="1">
    <source>
        <dbReference type="ARBA" id="ARBA00004123"/>
    </source>
</evidence>
<feature type="region of interest" description="Disordered" evidence="11">
    <location>
        <begin position="1"/>
        <end position="37"/>
    </location>
</feature>
<evidence type="ECO:0000256" key="4">
    <source>
        <dbReference type="ARBA" id="ARBA00022771"/>
    </source>
</evidence>
<evidence type="ECO:0000256" key="7">
    <source>
        <dbReference type="ARBA" id="ARBA00023125"/>
    </source>
</evidence>
<comment type="subunit">
    <text evidence="2">Homodimer.</text>
</comment>
<dbReference type="InterPro" id="IPR025525">
    <property type="entry name" value="hAT-like_transposase_RNase-H"/>
</dbReference>
<dbReference type="SUPFAM" id="SSF57667">
    <property type="entry name" value="beta-beta-alpha zinc fingers"/>
    <property type="match status" value="1"/>
</dbReference>
<dbReference type="InterPro" id="IPR036236">
    <property type="entry name" value="Znf_C2H2_sf"/>
</dbReference>
<dbReference type="GO" id="GO:0046983">
    <property type="term" value="F:protein dimerization activity"/>
    <property type="evidence" value="ECO:0007669"/>
    <property type="project" value="InterPro"/>
</dbReference>
<dbReference type="Pfam" id="PF05699">
    <property type="entry name" value="Dimer_Tnp_hAT"/>
    <property type="match status" value="1"/>
</dbReference>
<evidence type="ECO:0000313" key="13">
    <source>
        <dbReference type="EMBL" id="CAN61798.1"/>
    </source>
</evidence>
<dbReference type="InterPro" id="IPR012337">
    <property type="entry name" value="RNaseH-like_sf"/>
</dbReference>
<dbReference type="PANTHER" id="PTHR46481:SF8">
    <property type="entry name" value="ZINC FINGER BED DOMAIN-CONTAINING PROTEIN RICESLEEPER 1-LIKE"/>
    <property type="match status" value="1"/>
</dbReference>
<dbReference type="InterPro" id="IPR008906">
    <property type="entry name" value="HATC_C_dom"/>
</dbReference>
<dbReference type="GO" id="GO:0003677">
    <property type="term" value="F:DNA binding"/>
    <property type="evidence" value="ECO:0007669"/>
    <property type="project" value="UniProtKB-KW"/>
</dbReference>
<evidence type="ECO:0000256" key="8">
    <source>
        <dbReference type="ARBA" id="ARBA00023163"/>
    </source>
</evidence>
<evidence type="ECO:0000256" key="2">
    <source>
        <dbReference type="ARBA" id="ARBA00011738"/>
    </source>
</evidence>
<keyword evidence="6" id="KW-0805">Transcription regulation</keyword>
<dbReference type="PROSITE" id="PS50808">
    <property type="entry name" value="ZF_BED"/>
    <property type="match status" value="1"/>
</dbReference>
<keyword evidence="4 10" id="KW-0863">Zinc-finger</keyword>
<dbReference type="AlphaFoldDB" id="A5BUV6"/>
<gene>
    <name evidence="13" type="ORF">VITISV_044291</name>
</gene>
<evidence type="ECO:0000256" key="6">
    <source>
        <dbReference type="ARBA" id="ARBA00023015"/>
    </source>
</evidence>
<dbReference type="EMBL" id="AM472033">
    <property type="protein sequence ID" value="CAN61798.1"/>
    <property type="molecule type" value="Genomic_DNA"/>
</dbReference>
<dbReference type="InterPro" id="IPR052035">
    <property type="entry name" value="ZnF_BED_domain_contain"/>
</dbReference>
<keyword evidence="5" id="KW-0862">Zinc</keyword>
<feature type="compositionally biased region" description="Low complexity" evidence="11">
    <location>
        <begin position="1"/>
        <end position="23"/>
    </location>
</feature>
<protein>
    <recommendedName>
        <fullName evidence="12">BED-type domain-containing protein</fullName>
    </recommendedName>
</protein>
<dbReference type="SUPFAM" id="SSF140996">
    <property type="entry name" value="Hermes dimerisation domain"/>
    <property type="match status" value="1"/>
</dbReference>
<proteinExistence type="predicted"/>
<dbReference type="SUPFAM" id="SSF53098">
    <property type="entry name" value="Ribonuclease H-like"/>
    <property type="match status" value="1"/>
</dbReference>
<evidence type="ECO:0000256" key="11">
    <source>
        <dbReference type="SAM" id="MobiDB-lite"/>
    </source>
</evidence>
<feature type="domain" description="BED-type" evidence="12">
    <location>
        <begin position="33"/>
        <end position="88"/>
    </location>
</feature>
<comment type="subcellular location">
    <subcellularLocation>
        <location evidence="1">Nucleus</location>
    </subcellularLocation>
</comment>
<evidence type="ECO:0000256" key="5">
    <source>
        <dbReference type="ARBA" id="ARBA00022833"/>
    </source>
</evidence>
<dbReference type="GO" id="GO:0009791">
    <property type="term" value="P:post-embryonic development"/>
    <property type="evidence" value="ECO:0007669"/>
    <property type="project" value="UniProtKB-ARBA"/>
</dbReference>
<evidence type="ECO:0000256" key="9">
    <source>
        <dbReference type="ARBA" id="ARBA00023242"/>
    </source>
</evidence>